<proteinExistence type="predicted"/>
<evidence type="ECO:0000313" key="1">
    <source>
        <dbReference type="EMBL" id="AFM10929.1"/>
    </source>
</evidence>
<accession>I4B0X2</accession>
<dbReference type="STRING" id="869212.Turpa_0269"/>
<dbReference type="HOGENOM" id="CLU_1916170_0_0_12"/>
<evidence type="ECO:0000313" key="2">
    <source>
        <dbReference type="Proteomes" id="UP000006048"/>
    </source>
</evidence>
<dbReference type="KEGG" id="tpx:Turpa_0269"/>
<gene>
    <name evidence="1" type="ordered locus">Turpa_0269</name>
</gene>
<sequence length="132" mass="14641">MRKTLISATLAVLAVCGISAKKSETLCFANEGLKEKQTIRFEVSNNIISKGRFIRENYEEDAPRTSAFTGSKTGTVLVIEFKGKTPYPTPPKSDTIVWKLGKQGLVVSMYGKNYETNKWSAYDAVFTACKTE</sequence>
<dbReference type="Proteomes" id="UP000006048">
    <property type="component" value="Chromosome"/>
</dbReference>
<name>I4B0X2_TURPD</name>
<evidence type="ECO:0008006" key="3">
    <source>
        <dbReference type="Google" id="ProtNLM"/>
    </source>
</evidence>
<dbReference type="EMBL" id="CP002959">
    <property type="protein sequence ID" value="AFM10929.1"/>
    <property type="molecule type" value="Genomic_DNA"/>
</dbReference>
<dbReference type="RefSeq" id="WP_014801450.1">
    <property type="nucleotide sequence ID" value="NC_018020.1"/>
</dbReference>
<protein>
    <recommendedName>
        <fullName evidence="3">C-type lysozyme inhibitor domain-containing protein</fullName>
    </recommendedName>
</protein>
<organism evidence="1 2">
    <name type="scientific">Turneriella parva (strain ATCC BAA-1111 / DSM 21527 / NCTC 11395 / H)</name>
    <name type="common">Leptospira parva</name>
    <dbReference type="NCBI Taxonomy" id="869212"/>
    <lineage>
        <taxon>Bacteria</taxon>
        <taxon>Pseudomonadati</taxon>
        <taxon>Spirochaetota</taxon>
        <taxon>Spirochaetia</taxon>
        <taxon>Leptospirales</taxon>
        <taxon>Leptospiraceae</taxon>
        <taxon>Turneriella</taxon>
    </lineage>
</organism>
<keyword evidence="2" id="KW-1185">Reference proteome</keyword>
<dbReference type="AlphaFoldDB" id="I4B0X2"/>
<reference evidence="1 2" key="1">
    <citation type="submission" date="2012-06" db="EMBL/GenBank/DDBJ databases">
        <title>The complete chromosome of genome of Turneriella parva DSM 21527.</title>
        <authorList>
            <consortium name="US DOE Joint Genome Institute (JGI-PGF)"/>
            <person name="Lucas S."/>
            <person name="Han J."/>
            <person name="Lapidus A."/>
            <person name="Bruce D."/>
            <person name="Goodwin L."/>
            <person name="Pitluck S."/>
            <person name="Peters L."/>
            <person name="Kyrpides N."/>
            <person name="Mavromatis K."/>
            <person name="Ivanova N."/>
            <person name="Mikhailova N."/>
            <person name="Chertkov O."/>
            <person name="Detter J.C."/>
            <person name="Tapia R."/>
            <person name="Han C."/>
            <person name="Land M."/>
            <person name="Hauser L."/>
            <person name="Markowitz V."/>
            <person name="Cheng J.-F."/>
            <person name="Hugenholtz P."/>
            <person name="Woyke T."/>
            <person name="Wu D."/>
            <person name="Gronow S."/>
            <person name="Wellnitz S."/>
            <person name="Brambilla E."/>
            <person name="Klenk H.-P."/>
            <person name="Eisen J.A."/>
        </authorList>
    </citation>
    <scope>NUCLEOTIDE SEQUENCE [LARGE SCALE GENOMIC DNA]</scope>
    <source>
        <strain evidence="2">ATCC BAA-1111 / DSM 21527 / NCTC 11395 / H</strain>
    </source>
</reference>